<gene>
    <name evidence="3" type="ORF">TRIVIDRAFT_68534</name>
</gene>
<dbReference type="OrthoDB" id="10688005at2759"/>
<feature type="region of interest" description="Disordered" evidence="1">
    <location>
        <begin position="373"/>
        <end position="393"/>
    </location>
</feature>
<accession>G9N4K3</accession>
<evidence type="ECO:0000313" key="4">
    <source>
        <dbReference type="Proteomes" id="UP000007115"/>
    </source>
</evidence>
<dbReference type="EMBL" id="ABDF02000086">
    <property type="protein sequence ID" value="EHK18528.1"/>
    <property type="molecule type" value="Genomic_DNA"/>
</dbReference>
<keyword evidence="2" id="KW-1133">Transmembrane helix</keyword>
<dbReference type="HOGENOM" id="CLU_357165_0_0_1"/>
<feature type="transmembrane region" description="Helical" evidence="2">
    <location>
        <begin position="20"/>
        <end position="40"/>
    </location>
</feature>
<keyword evidence="2" id="KW-0472">Membrane</keyword>
<reference evidence="3 4" key="1">
    <citation type="journal article" date="2011" name="Genome Biol.">
        <title>Comparative genome sequence analysis underscores mycoparasitism as the ancestral life style of Trichoderma.</title>
        <authorList>
            <person name="Kubicek C.P."/>
            <person name="Herrera-Estrella A."/>
            <person name="Seidl-Seiboth V."/>
            <person name="Martinez D.A."/>
            <person name="Druzhinina I.S."/>
            <person name="Thon M."/>
            <person name="Zeilinger S."/>
            <person name="Casas-Flores S."/>
            <person name="Horwitz B.A."/>
            <person name="Mukherjee P.K."/>
            <person name="Mukherjee M."/>
            <person name="Kredics L."/>
            <person name="Alcaraz L.D."/>
            <person name="Aerts A."/>
            <person name="Antal Z."/>
            <person name="Atanasova L."/>
            <person name="Cervantes-Badillo M.G."/>
            <person name="Challacombe J."/>
            <person name="Chertkov O."/>
            <person name="McCluskey K."/>
            <person name="Coulpier F."/>
            <person name="Deshpande N."/>
            <person name="von Doehren H."/>
            <person name="Ebbole D.J."/>
            <person name="Esquivel-Naranjo E.U."/>
            <person name="Fekete E."/>
            <person name="Flipphi M."/>
            <person name="Glaser F."/>
            <person name="Gomez-Rodriguez E.Y."/>
            <person name="Gruber S."/>
            <person name="Han C."/>
            <person name="Henrissat B."/>
            <person name="Hermosa R."/>
            <person name="Hernandez-Onate M."/>
            <person name="Karaffa L."/>
            <person name="Kosti I."/>
            <person name="Le Crom S."/>
            <person name="Lindquist E."/>
            <person name="Lucas S."/>
            <person name="Luebeck M."/>
            <person name="Luebeck P.S."/>
            <person name="Margeot A."/>
            <person name="Metz B."/>
            <person name="Misra M."/>
            <person name="Nevalainen H."/>
            <person name="Omann M."/>
            <person name="Packer N."/>
            <person name="Perrone G."/>
            <person name="Uresti-Rivera E.E."/>
            <person name="Salamov A."/>
            <person name="Schmoll M."/>
            <person name="Seiboth B."/>
            <person name="Shapiro H."/>
            <person name="Sukno S."/>
            <person name="Tamayo-Ramos J.A."/>
            <person name="Tisch D."/>
            <person name="Wiest A."/>
            <person name="Wilkinson H.H."/>
            <person name="Zhang M."/>
            <person name="Coutinho P.M."/>
            <person name="Kenerley C.M."/>
            <person name="Monte E."/>
            <person name="Baker S.E."/>
            <person name="Grigoriev I.V."/>
        </authorList>
    </citation>
    <scope>NUCLEOTIDE SEQUENCE [LARGE SCALE GENOMIC DNA]</scope>
    <source>
        <strain evidence="4">Gv29-8 / FGSC 10586</strain>
    </source>
</reference>
<evidence type="ECO:0000256" key="2">
    <source>
        <dbReference type="SAM" id="Phobius"/>
    </source>
</evidence>
<feature type="compositionally biased region" description="Basic and acidic residues" evidence="1">
    <location>
        <begin position="149"/>
        <end position="160"/>
    </location>
</feature>
<dbReference type="Proteomes" id="UP000007115">
    <property type="component" value="Unassembled WGS sequence"/>
</dbReference>
<evidence type="ECO:0000313" key="3">
    <source>
        <dbReference type="EMBL" id="EHK18528.1"/>
    </source>
</evidence>
<proteinExistence type="predicted"/>
<organism evidence="3 4">
    <name type="scientific">Hypocrea virens (strain Gv29-8 / FGSC 10586)</name>
    <name type="common">Gliocladium virens</name>
    <name type="synonym">Trichoderma virens</name>
    <dbReference type="NCBI Taxonomy" id="413071"/>
    <lineage>
        <taxon>Eukaryota</taxon>
        <taxon>Fungi</taxon>
        <taxon>Dikarya</taxon>
        <taxon>Ascomycota</taxon>
        <taxon>Pezizomycotina</taxon>
        <taxon>Sordariomycetes</taxon>
        <taxon>Hypocreomycetidae</taxon>
        <taxon>Hypocreales</taxon>
        <taxon>Hypocreaceae</taxon>
        <taxon>Trichoderma</taxon>
    </lineage>
</organism>
<comment type="caution">
    <text evidence="3">The sequence shown here is derived from an EMBL/GenBank/DDBJ whole genome shotgun (WGS) entry which is preliminary data.</text>
</comment>
<feature type="compositionally biased region" description="Basic residues" evidence="1">
    <location>
        <begin position="377"/>
        <end position="391"/>
    </location>
</feature>
<feature type="region of interest" description="Disordered" evidence="1">
    <location>
        <begin position="141"/>
        <end position="160"/>
    </location>
</feature>
<protein>
    <submittedName>
        <fullName evidence="3">Uncharacterized protein</fullName>
    </submittedName>
</protein>
<evidence type="ECO:0000256" key="1">
    <source>
        <dbReference type="SAM" id="MobiDB-lite"/>
    </source>
</evidence>
<dbReference type="AlphaFoldDB" id="G9N4K3"/>
<dbReference type="RefSeq" id="XP_013952725.1">
    <property type="nucleotide sequence ID" value="XM_014097250.1"/>
</dbReference>
<sequence length="785" mass="84592">MDWVPTLQYTINCRAGINTSLLFFLFFSFFSLQGILVLVASAHAINAMSAALLPAVCACTTDPEALPAKPWRGCTGYPIAMFRTGGPAMPCQSSQPAICIVRGEHGMHSSMQSAAQFRDMEVNARDPRPAAKKRNIRSGALKMIGLKRPPPDSDNGKTRAEVTRRPTVACFVCCLLMCLLSGVCARVCGRYAQMYTDPSICPQPAAARYSTTTTAAASGAFSDMCSALKPPASSEQLSALGWCYVLYPKLRTGRHHPDEASVKISRGTCRPRVAALTLGAWNPGVMSSALWPLDAAAAAASQARMQPVQPPLVSPPASHTRSCEIQISHLRQRFSALCGGCQPPVWPQSTPPSAGLAHDRFPPQFSSFCPSEAGAPAKHRQNHQKGHRQVSGKRVDLGAIGKRDASTDTSIIRQNPAKETSDHAEVGLGLGWHRIQSPTREGQKWSEGHSDVVRMQRESVLLAIPAAASPFRRGIASRLAFGPIEPATPFTAGHSILFFSCDLLKILAVSSTSTSTTNYCYSACKVHLPACKCSDAILYAATHRPPPCGKANSMDQEVVMATAAAESSKAVIHSKQNLEPRANRGGDFGDSSGRLLRLASNSGRWGQTSGKDIACPMPNQDLASRSGCERPLTRMHLCQTGVFCKYYEYYEYKYCIPPFGTFCLACLGGSSLATSSASFIPNPALAGCADLFFLRLPYAQLFQISLGSAVHLAASQGLDQTKTMLFPSAANVAFSQSQKKETRQESCHCRTSTRYARTASFQPLEYTAANAFEREMSPSPNMVPQ</sequence>
<name>G9N4K3_HYPVG</name>
<dbReference type="VEuPathDB" id="FungiDB:TRIVIDRAFT_68534"/>
<keyword evidence="4" id="KW-1185">Reference proteome</keyword>
<keyword evidence="2" id="KW-0812">Transmembrane</keyword>
<dbReference type="GeneID" id="25797115"/>
<dbReference type="InParanoid" id="G9N4K3"/>